<dbReference type="AlphaFoldDB" id="A0A6J4J1V6"/>
<reference evidence="2" key="1">
    <citation type="submission" date="2020-02" db="EMBL/GenBank/DDBJ databases">
        <authorList>
            <person name="Meier V. D."/>
        </authorList>
    </citation>
    <scope>NUCLEOTIDE SEQUENCE</scope>
    <source>
        <strain evidence="2">AVDCRST_MAG08</strain>
    </source>
</reference>
<dbReference type="EMBL" id="CADCTG010000212">
    <property type="protein sequence ID" value="CAA9264697.1"/>
    <property type="molecule type" value="Genomic_DNA"/>
</dbReference>
<proteinExistence type="predicted"/>
<sequence length="122" mass="12936">MGQVTVRVNGYGHTIGCKDGEEAHVLELVSRIEAKTKLIRSMGGQFSESRMLLHVALLLADEASDMQMEMARLSANAAAADPRLADRLTRIAERIEGIAGALHPQGTDTPMPGDDAPAAGRG</sequence>
<evidence type="ECO:0000256" key="1">
    <source>
        <dbReference type="SAM" id="MobiDB-lite"/>
    </source>
</evidence>
<dbReference type="Pfam" id="PF05164">
    <property type="entry name" value="ZapA"/>
    <property type="match status" value="1"/>
</dbReference>
<gene>
    <name evidence="2" type="ORF">AVDCRST_MAG08-2865</name>
</gene>
<name>A0A6J4J1V6_9PROT</name>
<feature type="region of interest" description="Disordered" evidence="1">
    <location>
        <begin position="99"/>
        <end position="122"/>
    </location>
</feature>
<dbReference type="InterPro" id="IPR036192">
    <property type="entry name" value="Cell_div_ZapA-like_sf"/>
</dbReference>
<organism evidence="2">
    <name type="scientific">uncultured Acetobacteraceae bacterium</name>
    <dbReference type="NCBI Taxonomy" id="169975"/>
    <lineage>
        <taxon>Bacteria</taxon>
        <taxon>Pseudomonadati</taxon>
        <taxon>Pseudomonadota</taxon>
        <taxon>Alphaproteobacteria</taxon>
        <taxon>Acetobacterales</taxon>
        <taxon>Acetobacteraceae</taxon>
        <taxon>environmental samples</taxon>
    </lineage>
</organism>
<protein>
    <recommendedName>
        <fullName evidence="3">Cell division protein ZapA</fullName>
    </recommendedName>
</protein>
<dbReference type="SUPFAM" id="SSF102829">
    <property type="entry name" value="Cell division protein ZapA-like"/>
    <property type="match status" value="1"/>
</dbReference>
<evidence type="ECO:0000313" key="2">
    <source>
        <dbReference type="EMBL" id="CAA9264697.1"/>
    </source>
</evidence>
<evidence type="ECO:0008006" key="3">
    <source>
        <dbReference type="Google" id="ProtNLM"/>
    </source>
</evidence>
<accession>A0A6J4J1V6</accession>
<dbReference type="InterPro" id="IPR007838">
    <property type="entry name" value="Cell_div_ZapA-like"/>
</dbReference>